<keyword evidence="11" id="KW-1185">Reference proteome</keyword>
<dbReference type="InterPro" id="IPR043502">
    <property type="entry name" value="DNA/RNA_pol_sf"/>
</dbReference>
<dbReference type="InterPro" id="IPR012337">
    <property type="entry name" value="RNaseH-like_sf"/>
</dbReference>
<evidence type="ECO:0000256" key="2">
    <source>
        <dbReference type="ARBA" id="ARBA00012417"/>
    </source>
</evidence>
<dbReference type="InterPro" id="IPR023211">
    <property type="entry name" value="DNA_pol_palm_dom_sf"/>
</dbReference>
<dbReference type="Gene3D" id="3.90.1600.10">
    <property type="entry name" value="Palm domain of DNA polymerase"/>
    <property type="match status" value="1"/>
</dbReference>
<evidence type="ECO:0000259" key="9">
    <source>
        <dbReference type="Pfam" id="PF03175"/>
    </source>
</evidence>
<dbReference type="SUPFAM" id="SSF53098">
    <property type="entry name" value="Ribonuclease H-like"/>
    <property type="match status" value="1"/>
</dbReference>
<keyword evidence="5" id="KW-0235">DNA replication</keyword>
<dbReference type="GO" id="GO:0000166">
    <property type="term" value="F:nucleotide binding"/>
    <property type="evidence" value="ECO:0007669"/>
    <property type="project" value="InterPro"/>
</dbReference>
<dbReference type="InterPro" id="IPR036397">
    <property type="entry name" value="RNaseH_sf"/>
</dbReference>
<evidence type="ECO:0000256" key="8">
    <source>
        <dbReference type="ARBA" id="ARBA00049244"/>
    </source>
</evidence>
<dbReference type="EMBL" id="CACRXK020008931">
    <property type="protein sequence ID" value="CAB4016010.1"/>
    <property type="molecule type" value="Genomic_DNA"/>
</dbReference>
<dbReference type="EC" id="2.7.7.7" evidence="2"/>
<feature type="domain" description="DNA-directed DNA polymerase family B mitochondria/virus" evidence="9">
    <location>
        <begin position="407"/>
        <end position="570"/>
    </location>
</feature>
<evidence type="ECO:0000256" key="3">
    <source>
        <dbReference type="ARBA" id="ARBA00022679"/>
    </source>
</evidence>
<feature type="domain" description="DNA-directed DNA polymerase family B mitochondria/virus" evidence="9">
    <location>
        <begin position="611"/>
        <end position="672"/>
    </location>
</feature>
<feature type="domain" description="DNA-directed DNA polymerase family B mitochondria/virus" evidence="9">
    <location>
        <begin position="71"/>
        <end position="257"/>
    </location>
</feature>
<dbReference type="GO" id="GO:0006260">
    <property type="term" value="P:DNA replication"/>
    <property type="evidence" value="ECO:0007669"/>
    <property type="project" value="UniProtKB-KW"/>
</dbReference>
<dbReference type="SUPFAM" id="SSF56672">
    <property type="entry name" value="DNA/RNA polymerases"/>
    <property type="match status" value="1"/>
</dbReference>
<evidence type="ECO:0000256" key="1">
    <source>
        <dbReference type="ARBA" id="ARBA00005755"/>
    </source>
</evidence>
<dbReference type="OrthoDB" id="5988683at2759"/>
<gene>
    <name evidence="10" type="ORF">PACLA_8A086817</name>
</gene>
<evidence type="ECO:0000256" key="5">
    <source>
        <dbReference type="ARBA" id="ARBA00022705"/>
    </source>
</evidence>
<accession>A0A6S7IHV9</accession>
<reference evidence="10" key="1">
    <citation type="submission" date="2020-04" db="EMBL/GenBank/DDBJ databases">
        <authorList>
            <person name="Alioto T."/>
            <person name="Alioto T."/>
            <person name="Gomez Garrido J."/>
        </authorList>
    </citation>
    <scope>NUCLEOTIDE SEQUENCE</scope>
    <source>
        <strain evidence="10">A484AB</strain>
    </source>
</reference>
<evidence type="ECO:0000256" key="6">
    <source>
        <dbReference type="ARBA" id="ARBA00022932"/>
    </source>
</evidence>
<keyword evidence="7" id="KW-0238">DNA-binding</keyword>
<name>A0A6S7IHV9_PARCT</name>
<dbReference type="InterPro" id="IPR004868">
    <property type="entry name" value="DNA-dir_DNA_pol_B_mt/vir"/>
</dbReference>
<comment type="caution">
    <text evidence="10">The sequence shown here is derived from an EMBL/GenBank/DDBJ whole genome shotgun (WGS) entry which is preliminary data.</text>
</comment>
<dbReference type="Pfam" id="PF03175">
    <property type="entry name" value="DNA_pol_B_2"/>
    <property type="match status" value="3"/>
</dbReference>
<dbReference type="Gene3D" id="3.30.420.10">
    <property type="entry name" value="Ribonuclease H-like superfamily/Ribonuclease H"/>
    <property type="match status" value="1"/>
</dbReference>
<proteinExistence type="inferred from homology"/>
<dbReference type="Proteomes" id="UP001152795">
    <property type="component" value="Unassembled WGS sequence"/>
</dbReference>
<keyword evidence="3" id="KW-0808">Transferase</keyword>
<keyword evidence="4" id="KW-0548">Nucleotidyltransferase</keyword>
<evidence type="ECO:0000256" key="4">
    <source>
        <dbReference type="ARBA" id="ARBA00022695"/>
    </source>
</evidence>
<organism evidence="10 11">
    <name type="scientific">Paramuricea clavata</name>
    <name type="common">Red gorgonian</name>
    <name type="synonym">Violescent sea-whip</name>
    <dbReference type="NCBI Taxonomy" id="317549"/>
    <lineage>
        <taxon>Eukaryota</taxon>
        <taxon>Metazoa</taxon>
        <taxon>Cnidaria</taxon>
        <taxon>Anthozoa</taxon>
        <taxon>Octocorallia</taxon>
        <taxon>Malacalcyonacea</taxon>
        <taxon>Plexauridae</taxon>
        <taxon>Paramuricea</taxon>
    </lineage>
</organism>
<dbReference type="Gene3D" id="3.40.960.10">
    <property type="entry name" value="VSR Endonuclease"/>
    <property type="match status" value="1"/>
</dbReference>
<sequence>MTPFYCIVQKVCATCDEKPFVKNYEHFLPYPSEPYVDISVEPVVCCGYQQYVFEKNNEDIVEELVDFMMQQPKDSVWVAHNGGRFDSIFLLRELLVQRKIVPEVVMSGSKIMSMEWEERNLKIIDSYLFLAMRLSKFPEALGIKDVAKGFHPYLFTNLNYVGPMIGLEYFEPPPEGSEERAIFDKWYEEQKSKTYIFREAIYYYCRLDVDILRQGCIIFARLIYKITGILPFYDRTCNTVAGLALKIYRRNFLQEEQIRQMPACGYGGKNINQSAIALCWLREIEGELGENNRQLASKLAVGGEVQIMGRYVDGYCDKTKTIYQFYGCFYHGCERCYNSDAYNNVVCEKFFVLQASTQRVTRYFRQAGYRVIEKWECDYRNESGITQHHLKQLRLDSFFVHLHLEPRDALFGGRTSPAVLYYDSRIRKLPAVYYDVCSLYPYVQKIYEYPTQHPTVLRGDACKDVDLNSVFGLVKCKILPPTNLLFPVLPFCSEKLTFPLCCTCVLKQQRTCNHNDEERVLYGTWTSVEVQKALELGYRILTVYEIYHFEKREKIFDQYVNTFMKLKQESGGIPTNCLNEDGTVIKTKMQEYINDYLKHEGVLLEGGKIEYNPGQRMVMKALLNSLWGKLAQNENTTVVSFLDSMDELLDLVNDHSVEVTSLDFISDDIAQTTHRKGSSLTPLPNRNVIIASFVTAYTCLELFKYLHKLGENVLYYDTDSVIFIEDRANGKCVEAGGYLGEMTHELLEKNTSKKWIEQFCSAGPKSYSYRTNEYTRYLKDGTEKMQRDEVVHVKGFSLKGDAKELLTFNSINEYVRDHKKEIEITYREFVREPSQSIAVKKNVKKF</sequence>
<dbReference type="AlphaFoldDB" id="A0A6S7IHV9"/>
<evidence type="ECO:0000256" key="7">
    <source>
        <dbReference type="ARBA" id="ARBA00023125"/>
    </source>
</evidence>
<comment type="similarity">
    <text evidence="1">Belongs to the DNA polymerase type-B family.</text>
</comment>
<dbReference type="PANTHER" id="PTHR33568:SF3">
    <property type="entry name" value="DNA-DIRECTED DNA POLYMERASE"/>
    <property type="match status" value="1"/>
</dbReference>
<keyword evidence="6" id="KW-0239">DNA-directed DNA polymerase</keyword>
<comment type="catalytic activity">
    <reaction evidence="8">
        <text>DNA(n) + a 2'-deoxyribonucleoside 5'-triphosphate = DNA(n+1) + diphosphate</text>
        <dbReference type="Rhea" id="RHEA:22508"/>
        <dbReference type="Rhea" id="RHEA-COMP:17339"/>
        <dbReference type="Rhea" id="RHEA-COMP:17340"/>
        <dbReference type="ChEBI" id="CHEBI:33019"/>
        <dbReference type="ChEBI" id="CHEBI:61560"/>
        <dbReference type="ChEBI" id="CHEBI:173112"/>
        <dbReference type="EC" id="2.7.7.7"/>
    </reaction>
</comment>
<evidence type="ECO:0000313" key="11">
    <source>
        <dbReference type="Proteomes" id="UP001152795"/>
    </source>
</evidence>
<evidence type="ECO:0000313" key="10">
    <source>
        <dbReference type="EMBL" id="CAB4016010.1"/>
    </source>
</evidence>
<dbReference type="GO" id="GO:0003887">
    <property type="term" value="F:DNA-directed DNA polymerase activity"/>
    <property type="evidence" value="ECO:0007669"/>
    <property type="project" value="UniProtKB-KW"/>
</dbReference>
<dbReference type="PANTHER" id="PTHR33568">
    <property type="entry name" value="DNA POLYMERASE"/>
    <property type="match status" value="1"/>
</dbReference>
<protein>
    <recommendedName>
        <fullName evidence="2">DNA-directed DNA polymerase</fullName>
        <ecNumber evidence="2">2.7.7.7</ecNumber>
    </recommendedName>
</protein>
<dbReference type="GO" id="GO:0003677">
    <property type="term" value="F:DNA binding"/>
    <property type="evidence" value="ECO:0007669"/>
    <property type="project" value="UniProtKB-KW"/>
</dbReference>